<proteinExistence type="predicted"/>
<dbReference type="Proteomes" id="UP001152888">
    <property type="component" value="Unassembled WGS sequence"/>
</dbReference>
<evidence type="ECO:0000313" key="3">
    <source>
        <dbReference type="Proteomes" id="UP001152888"/>
    </source>
</evidence>
<organism evidence="2 3">
    <name type="scientific">Acanthoscelides obtectus</name>
    <name type="common">Bean weevil</name>
    <name type="synonym">Bruchus obtectus</name>
    <dbReference type="NCBI Taxonomy" id="200917"/>
    <lineage>
        <taxon>Eukaryota</taxon>
        <taxon>Metazoa</taxon>
        <taxon>Ecdysozoa</taxon>
        <taxon>Arthropoda</taxon>
        <taxon>Hexapoda</taxon>
        <taxon>Insecta</taxon>
        <taxon>Pterygota</taxon>
        <taxon>Neoptera</taxon>
        <taxon>Endopterygota</taxon>
        <taxon>Coleoptera</taxon>
        <taxon>Polyphaga</taxon>
        <taxon>Cucujiformia</taxon>
        <taxon>Chrysomeloidea</taxon>
        <taxon>Chrysomelidae</taxon>
        <taxon>Bruchinae</taxon>
        <taxon>Bruchini</taxon>
        <taxon>Acanthoscelides</taxon>
    </lineage>
</organism>
<comment type="caution">
    <text evidence="2">The sequence shown here is derived from an EMBL/GenBank/DDBJ whole genome shotgun (WGS) entry which is preliminary data.</text>
</comment>
<reference evidence="2" key="1">
    <citation type="submission" date="2022-03" db="EMBL/GenBank/DDBJ databases">
        <authorList>
            <person name="Sayadi A."/>
        </authorList>
    </citation>
    <scope>NUCLEOTIDE SEQUENCE</scope>
</reference>
<feature type="domain" description="Gryzun putative trafficking through Golgi" evidence="1">
    <location>
        <begin position="216"/>
        <end position="282"/>
    </location>
</feature>
<dbReference type="InterPro" id="IPR012880">
    <property type="entry name" value="Gryzun"/>
</dbReference>
<sequence length="336" mass="37340">MSSCKLAELSLQPTSACKQPLLVNSPKNLDFNGKVSTHFFVRVHKACKCHVTVRVTYTLDSQKAVLSIKTGVIPLTVVEPFEVSTKYLSMLMSEIDRFYVDEEFGVMNYIRFCSPWTICVEDTLLEFVPPGKSAENSIASQIAGRSFNGEEISAELHIATCQKSTDQGSNLGKYSIKWKRENGISTTTEIAIQGLPCYFMPIGLKLSAPAHGFVRTPMLLRYHVQNRSQHLIQLDVVMQATEAFMFSGYKQFVVSILPNSTRTLQYNLYPLIAGSVALPELIMSCNADNDSLGINKDQLNALIHRSLPTHIYVMPQVKGDPKLPDIVANQKIAVTS</sequence>
<evidence type="ECO:0000259" key="1">
    <source>
        <dbReference type="Pfam" id="PF07919"/>
    </source>
</evidence>
<protein>
    <recommendedName>
        <fullName evidence="1">Gryzun putative trafficking through Golgi domain-containing protein</fullName>
    </recommendedName>
</protein>
<keyword evidence="3" id="KW-1185">Reference proteome</keyword>
<dbReference type="EMBL" id="CAKOFQ010007789">
    <property type="protein sequence ID" value="CAH2008185.1"/>
    <property type="molecule type" value="Genomic_DNA"/>
</dbReference>
<dbReference type="PANTHER" id="PTHR14374">
    <property type="entry name" value="FOIE GRAS"/>
    <property type="match status" value="1"/>
</dbReference>
<dbReference type="PANTHER" id="PTHR14374:SF0">
    <property type="entry name" value="TRAFFICKING PROTEIN PARTICLE COMPLEX SUBUNIT 11"/>
    <property type="match status" value="1"/>
</dbReference>
<dbReference type="AlphaFoldDB" id="A0A9P0M320"/>
<name>A0A9P0M320_ACAOB</name>
<dbReference type="OrthoDB" id="6278596at2759"/>
<dbReference type="GO" id="GO:0005737">
    <property type="term" value="C:cytoplasm"/>
    <property type="evidence" value="ECO:0007669"/>
    <property type="project" value="TreeGrafter"/>
</dbReference>
<evidence type="ECO:0000313" key="2">
    <source>
        <dbReference type="EMBL" id="CAH2008185.1"/>
    </source>
</evidence>
<accession>A0A9P0M320</accession>
<dbReference type="Pfam" id="PF07919">
    <property type="entry name" value="Gryzun"/>
    <property type="match status" value="1"/>
</dbReference>
<gene>
    <name evidence="2" type="ORF">ACAOBT_LOCUS30074</name>
</gene>